<dbReference type="SMART" id="SM00287">
    <property type="entry name" value="SH3b"/>
    <property type="match status" value="1"/>
</dbReference>
<dbReference type="Proteomes" id="UP000596977">
    <property type="component" value="Unassembled WGS sequence"/>
</dbReference>
<comment type="caution">
    <text evidence="6">The sequence shown here is derived from an EMBL/GenBank/DDBJ whole genome shotgun (WGS) entry which is preliminary data.</text>
</comment>
<feature type="domain" description="Beta/gamma crystallin 'Greek key'" evidence="4">
    <location>
        <begin position="122"/>
        <end position="163"/>
    </location>
</feature>
<dbReference type="PROSITE" id="PS51781">
    <property type="entry name" value="SH3B"/>
    <property type="match status" value="1"/>
</dbReference>
<keyword evidence="3" id="KW-0732">Signal</keyword>
<accession>A0A916RC06</accession>
<feature type="domain" description="SH3b" evidence="5">
    <location>
        <begin position="23"/>
        <end position="89"/>
    </location>
</feature>
<dbReference type="AlphaFoldDB" id="A0A916RC06"/>
<dbReference type="Gene3D" id="2.30.30.40">
    <property type="entry name" value="SH3 Domains"/>
    <property type="match status" value="1"/>
</dbReference>
<comment type="similarity">
    <text evidence="1">Belongs to the beta/gamma-crystallin family.</text>
</comment>
<dbReference type="InterPro" id="IPR011024">
    <property type="entry name" value="G_crystallin-like"/>
</dbReference>
<organism evidence="6 7">
    <name type="scientific">Pelagibacterium lentulum</name>
    <dbReference type="NCBI Taxonomy" id="2029865"/>
    <lineage>
        <taxon>Bacteria</taxon>
        <taxon>Pseudomonadati</taxon>
        <taxon>Pseudomonadota</taxon>
        <taxon>Alphaproteobacteria</taxon>
        <taxon>Hyphomicrobiales</taxon>
        <taxon>Devosiaceae</taxon>
        <taxon>Pelagibacterium</taxon>
    </lineage>
</organism>
<name>A0A916RC06_9HYPH</name>
<dbReference type="Gene3D" id="2.60.20.10">
    <property type="entry name" value="Crystallins"/>
    <property type="match status" value="1"/>
</dbReference>
<dbReference type="PANTHER" id="PTHR34408">
    <property type="entry name" value="FAMILY PROTEIN, PUTATIVE-RELATED"/>
    <property type="match status" value="1"/>
</dbReference>
<dbReference type="Pfam" id="PF03995">
    <property type="entry name" value="Inhibitor_I36"/>
    <property type="match status" value="1"/>
</dbReference>
<evidence type="ECO:0000259" key="4">
    <source>
        <dbReference type="PROSITE" id="PS50915"/>
    </source>
</evidence>
<dbReference type="InterPro" id="IPR003646">
    <property type="entry name" value="SH3-like_bac-type"/>
</dbReference>
<dbReference type="InterPro" id="IPR001064">
    <property type="entry name" value="Beta/gamma_crystallin"/>
</dbReference>
<dbReference type="SUPFAM" id="SSF49695">
    <property type="entry name" value="gamma-Crystallin-like"/>
    <property type="match status" value="1"/>
</dbReference>
<feature type="chain" id="PRO_5037667633" description="SH3b domain-containing protein" evidence="3">
    <location>
        <begin position="27"/>
        <end position="202"/>
    </location>
</feature>
<evidence type="ECO:0000256" key="3">
    <source>
        <dbReference type="SAM" id="SignalP"/>
    </source>
</evidence>
<dbReference type="Pfam" id="PF08239">
    <property type="entry name" value="SH3_3"/>
    <property type="match status" value="1"/>
</dbReference>
<evidence type="ECO:0000256" key="1">
    <source>
        <dbReference type="ARBA" id="ARBA00009646"/>
    </source>
</evidence>
<evidence type="ECO:0000256" key="2">
    <source>
        <dbReference type="ARBA" id="ARBA00022737"/>
    </source>
</evidence>
<proteinExistence type="inferred from homology"/>
<dbReference type="SMART" id="SM00247">
    <property type="entry name" value="XTALbg"/>
    <property type="match status" value="1"/>
</dbReference>
<keyword evidence="2" id="KW-0677">Repeat</keyword>
<evidence type="ECO:0000313" key="6">
    <source>
        <dbReference type="EMBL" id="GGA45456.1"/>
    </source>
</evidence>
<reference evidence="6 7" key="1">
    <citation type="journal article" date="2014" name="Int. J. Syst. Evol. Microbiol.">
        <title>Complete genome sequence of Corynebacterium casei LMG S-19264T (=DSM 44701T), isolated from a smear-ripened cheese.</title>
        <authorList>
            <consortium name="US DOE Joint Genome Institute (JGI-PGF)"/>
            <person name="Walter F."/>
            <person name="Albersmeier A."/>
            <person name="Kalinowski J."/>
            <person name="Ruckert C."/>
        </authorList>
    </citation>
    <scope>NUCLEOTIDE SEQUENCE [LARGE SCALE GENOMIC DNA]</scope>
    <source>
        <strain evidence="6 7">CGMCC 1.15896</strain>
    </source>
</reference>
<dbReference type="InterPro" id="IPR052354">
    <property type="entry name" value="Cell_Wall_Dynamics_Protein"/>
</dbReference>
<evidence type="ECO:0000259" key="5">
    <source>
        <dbReference type="PROSITE" id="PS51781"/>
    </source>
</evidence>
<dbReference type="RefSeq" id="WP_164734990.1">
    <property type="nucleotide sequence ID" value="NZ_BMKB01000002.1"/>
</dbReference>
<dbReference type="EMBL" id="BMKB01000002">
    <property type="protein sequence ID" value="GGA45456.1"/>
    <property type="molecule type" value="Genomic_DNA"/>
</dbReference>
<evidence type="ECO:0008006" key="8">
    <source>
        <dbReference type="Google" id="ProtNLM"/>
    </source>
</evidence>
<keyword evidence="7" id="KW-1185">Reference proteome</keyword>
<protein>
    <recommendedName>
        <fullName evidence="8">SH3b domain-containing protein</fullName>
    </recommendedName>
</protein>
<sequence length="202" mass="21956">MFMRKYTTVAIVAIMALFVSVSGAMAYQAAASTSLNVRSGPGTNFGVVGVLQTNQVVNVLECNASNTWCRIQDRTTRGWASARYLQPISGTVPSRPGVSQPNVGITIGGDGFSFSFGTGPRAQVCFYERPNYSGRSFCARPGSTNRMLDRNWIDRISSIRVDGNAQAIICTRPGLRGNCVTVDRSVRHLGRFANTTASYRIR</sequence>
<evidence type="ECO:0000313" key="7">
    <source>
        <dbReference type="Proteomes" id="UP000596977"/>
    </source>
</evidence>
<feature type="signal peptide" evidence="3">
    <location>
        <begin position="1"/>
        <end position="26"/>
    </location>
</feature>
<dbReference type="PANTHER" id="PTHR34408:SF1">
    <property type="entry name" value="GLYCOSYL HYDROLASE FAMILY 19 DOMAIN-CONTAINING PROTEIN HI_1415"/>
    <property type="match status" value="1"/>
</dbReference>
<gene>
    <name evidence="6" type="ORF">GCM10011499_13960</name>
</gene>
<dbReference type="PROSITE" id="PS50915">
    <property type="entry name" value="CRYSTALLIN_BETA_GAMMA"/>
    <property type="match status" value="1"/>
</dbReference>